<dbReference type="CDD" id="cd11661">
    <property type="entry name" value="SANT_MTA3_like"/>
    <property type="match status" value="1"/>
</dbReference>
<sequence>MESPRSVSNQKSTNNDRMCEHNKPSEQRRKKEEQCTNTPEFSRIITDPVTGKCYCRGKVLGKGGFAKCYELTDLSAGKVFAAKIIPHARVAKPHQREKINREIELHRGLSHKHIVHFYHHFEDKDNIYILLEYCSRRSLAHILKARKVLTEPEVRYYLKQTVSALKYLHDQEILHRDLKLGNLFVNDSMELKVGDFGLAAKLEPVSNRRKTICGTPNYLSPEVLNKQGHGWESDVWALGCVMYTLLLGKPPFETNNLKETYRCIKEARYSLPSSLSLPARQLITSMLSREPADRPRLDEISQHEFLSQGFMPETLPSSCCLSAPDFHISSPAKSFFKKAAAALFGGKRDKAKYYENLNKTAKEEDDIYKLCHDLKMTSINKQPATPSAEEKETSSLPAGKPVSQATVTQPEARDTILMIVRGSLGSYNSSNECLEDSTTGSVAEAIGSVLRGCLEHMPTVEKLPKASGCSSMQWVTKWVDYSNKYGFGYQLADNTVGVLFNSGTHMSLLADKTFLHVICNFQPQYVHRTERNMATREVKLEPLINGKSVPYTVPIVGSLSSEDHDFDPTAEMLVHEYDDERTLEEEEAEEGDKNFSAELADLEKEEIAKDLLSGDYEEETQSSADDLTPSVTSHEATDFFPRTLRSNTTYDGDKESEGEEEGLSPEDSSKEIMVGSQYQAEVPVGLSFYSDEKMFEEEDQLLWCPDMLSEKKVEDYLRKAMSQTADRGKESFTCGGHIRDSEQALFELVKCNYNTTEALMQYCSNSKSLKEDSPPWSEEECRNFEHGLQIYEKNFYLIQKNKVPTRTVAECVAFYYMWKKSERFDYFVQQNRFGKKKYSIYPGVTDLMDRLVDEAEGLAVDGSSSVCSGGGGGRMEVSSEQQLGLLNTITASDLTALSNSVVSVCSQADVNCLDSSYFPPLETFHRGTLTHDEATLGYGASGDANCLGVLDSALYRSEISQLSVCSSKECERPSKRLRMGLADTFINDTHRITGAKMAVSLTDFSSIASGDANAFISSHSRHHQHTALQSD</sequence>
<reference evidence="23 24" key="1">
    <citation type="journal article" date="2019" name="Genome Biol. Evol.">
        <title>Whole-Genome Sequencing of the Giant Devil Catfish, Bagarius yarrelli.</title>
        <authorList>
            <person name="Jiang W."/>
            <person name="Lv Y."/>
            <person name="Cheng L."/>
            <person name="Yang K."/>
            <person name="Chao B."/>
            <person name="Wang X."/>
            <person name="Li Y."/>
            <person name="Pan X."/>
            <person name="You X."/>
            <person name="Zhang Y."/>
            <person name="Yang J."/>
            <person name="Li J."/>
            <person name="Zhang X."/>
            <person name="Liu S."/>
            <person name="Sun C."/>
            <person name="Yang J."/>
            <person name="Shi Q."/>
        </authorList>
    </citation>
    <scope>NUCLEOTIDE SEQUENCE [LARGE SCALE GENOMIC DNA]</scope>
    <source>
        <strain evidence="23">JWS20170419001</strain>
        <tissue evidence="23">Muscle</tissue>
    </source>
</reference>
<dbReference type="SUPFAM" id="SSF82615">
    <property type="entry name" value="Polo-box domain"/>
    <property type="match status" value="1"/>
</dbReference>
<dbReference type="PROSITE" id="PS00107">
    <property type="entry name" value="PROTEIN_KINASE_ATP"/>
    <property type="match status" value="1"/>
</dbReference>
<dbReference type="Pfam" id="PF00069">
    <property type="entry name" value="Pkinase"/>
    <property type="match status" value="1"/>
</dbReference>
<dbReference type="InterPro" id="IPR000719">
    <property type="entry name" value="Prot_kinase_dom"/>
</dbReference>
<protein>
    <recommendedName>
        <fullName evidence="17">Serine/threonine-protein kinase PLK</fullName>
        <ecNumber evidence="17">2.7.11.21</ecNumber>
    </recommendedName>
    <alternativeName>
        <fullName evidence="17">Polo-like kinase</fullName>
    </alternativeName>
</protein>
<dbReference type="SUPFAM" id="SSF56112">
    <property type="entry name" value="Protein kinase-like (PK-like)"/>
    <property type="match status" value="1"/>
</dbReference>
<feature type="compositionally biased region" description="Polar residues" evidence="18">
    <location>
        <begin position="1"/>
        <end position="16"/>
    </location>
</feature>
<feature type="region of interest" description="Disordered" evidence="18">
    <location>
        <begin position="580"/>
        <end position="600"/>
    </location>
</feature>
<feature type="compositionally biased region" description="Acidic residues" evidence="18">
    <location>
        <begin position="654"/>
        <end position="664"/>
    </location>
</feature>
<dbReference type="AlphaFoldDB" id="A0A556UFI8"/>
<dbReference type="FunFam" id="4.10.1240.50:FF:000005">
    <property type="entry name" value="Mesoderm induction early response protein 3"/>
    <property type="match status" value="1"/>
</dbReference>
<feature type="domain" description="SANT" evidence="22">
    <location>
        <begin position="771"/>
        <end position="823"/>
    </location>
</feature>
<organism evidence="23 24">
    <name type="scientific">Bagarius yarrelli</name>
    <name type="common">Goonch</name>
    <name type="synonym">Bagrus yarrelli</name>
    <dbReference type="NCBI Taxonomy" id="175774"/>
    <lineage>
        <taxon>Eukaryota</taxon>
        <taxon>Metazoa</taxon>
        <taxon>Chordata</taxon>
        <taxon>Craniata</taxon>
        <taxon>Vertebrata</taxon>
        <taxon>Euteleostomi</taxon>
        <taxon>Actinopterygii</taxon>
        <taxon>Neopterygii</taxon>
        <taxon>Teleostei</taxon>
        <taxon>Ostariophysi</taxon>
        <taxon>Siluriformes</taxon>
        <taxon>Sisoridae</taxon>
        <taxon>Sisorinae</taxon>
        <taxon>Bagarius</taxon>
    </lineage>
</organism>
<keyword evidence="3" id="KW-0963">Cytoplasm</keyword>
<evidence type="ECO:0000256" key="16">
    <source>
        <dbReference type="PROSITE-ProRule" id="PRU10141"/>
    </source>
</evidence>
<dbReference type="Gene3D" id="1.10.10.60">
    <property type="entry name" value="Homeodomain-like"/>
    <property type="match status" value="1"/>
</dbReference>
<dbReference type="GO" id="GO:0000776">
    <property type="term" value="C:kinetochore"/>
    <property type="evidence" value="ECO:0007669"/>
    <property type="project" value="TreeGrafter"/>
</dbReference>
<evidence type="ECO:0000259" key="22">
    <source>
        <dbReference type="PROSITE" id="PS51293"/>
    </source>
</evidence>
<keyword evidence="6" id="KW-0597">Phosphoprotein</keyword>
<comment type="similarity">
    <text evidence="17">Belongs to the protein kinase superfamily. Ser/Thr protein kinase family. CDC5/Polo subfamily.</text>
</comment>
<feature type="region of interest" description="Disordered" evidence="18">
    <location>
        <begin position="1"/>
        <end position="37"/>
    </location>
</feature>
<keyword evidence="11 16" id="KW-0067">ATP-binding</keyword>
<dbReference type="InterPro" id="IPR000959">
    <property type="entry name" value="POLO_box_dom"/>
</dbReference>
<dbReference type="GO" id="GO:0000922">
    <property type="term" value="C:spindle pole"/>
    <property type="evidence" value="ECO:0007669"/>
    <property type="project" value="TreeGrafter"/>
</dbReference>
<dbReference type="GO" id="GO:0005654">
    <property type="term" value="C:nucleoplasm"/>
    <property type="evidence" value="ECO:0007669"/>
    <property type="project" value="UniProtKB-ARBA"/>
</dbReference>
<dbReference type="Pfam" id="PF19426">
    <property type="entry name" value="MIER1_3_C"/>
    <property type="match status" value="1"/>
</dbReference>
<evidence type="ECO:0000259" key="19">
    <source>
        <dbReference type="PROSITE" id="PS50011"/>
    </source>
</evidence>
<keyword evidence="5 17" id="KW-0723">Serine/threonine-protein kinase</keyword>
<dbReference type="Proteomes" id="UP000319801">
    <property type="component" value="Unassembled WGS sequence"/>
</dbReference>
<dbReference type="EMBL" id="VCAZ01000070">
    <property type="protein sequence ID" value="TSO77740.1"/>
    <property type="molecule type" value="Genomic_DNA"/>
</dbReference>
<dbReference type="InterPro" id="IPR000949">
    <property type="entry name" value="ELM2_dom"/>
</dbReference>
<dbReference type="Gene3D" id="1.10.510.10">
    <property type="entry name" value="Transferase(Phosphotransferase) domain 1"/>
    <property type="match status" value="1"/>
</dbReference>
<evidence type="ECO:0000256" key="17">
    <source>
        <dbReference type="RuleBase" id="RU361162"/>
    </source>
</evidence>
<dbReference type="GO" id="GO:0007052">
    <property type="term" value="P:mitotic spindle organization"/>
    <property type="evidence" value="ECO:0007669"/>
    <property type="project" value="TreeGrafter"/>
</dbReference>
<keyword evidence="4" id="KW-0678">Repressor</keyword>
<feature type="compositionally biased region" description="Polar residues" evidence="18">
    <location>
        <begin position="621"/>
        <end position="634"/>
    </location>
</feature>
<feature type="domain" description="Protein kinase" evidence="19">
    <location>
        <begin position="54"/>
        <end position="306"/>
    </location>
</feature>
<accession>A0A556UFI8</accession>
<dbReference type="InterPro" id="IPR011009">
    <property type="entry name" value="Kinase-like_dom_sf"/>
</dbReference>
<feature type="region of interest" description="Disordered" evidence="18">
    <location>
        <begin position="380"/>
        <end position="407"/>
    </location>
</feature>
<feature type="compositionally biased region" description="Acidic residues" evidence="18">
    <location>
        <begin position="581"/>
        <end position="590"/>
    </location>
</feature>
<dbReference type="GO" id="GO:0005737">
    <property type="term" value="C:cytoplasm"/>
    <property type="evidence" value="ECO:0007669"/>
    <property type="project" value="UniProtKB-SubCell"/>
</dbReference>
<evidence type="ECO:0000256" key="5">
    <source>
        <dbReference type="ARBA" id="ARBA00022527"/>
    </source>
</evidence>
<keyword evidence="15" id="KW-0131">Cell cycle</keyword>
<comment type="caution">
    <text evidence="23">The sequence shown here is derived from an EMBL/GenBank/DDBJ whole genome shotgun (WGS) entry which is preliminary data.</text>
</comment>
<keyword evidence="10 17" id="KW-0418">Kinase</keyword>
<keyword evidence="8" id="KW-0677">Repeat</keyword>
<keyword evidence="12" id="KW-0805">Transcription regulation</keyword>
<evidence type="ECO:0000259" key="21">
    <source>
        <dbReference type="PROSITE" id="PS51156"/>
    </source>
</evidence>
<dbReference type="GO" id="GO:0032991">
    <property type="term" value="C:protein-containing complex"/>
    <property type="evidence" value="ECO:0007669"/>
    <property type="project" value="UniProtKB-ARBA"/>
</dbReference>
<name>A0A556UFI8_BAGYA</name>
<evidence type="ECO:0000256" key="9">
    <source>
        <dbReference type="ARBA" id="ARBA00022741"/>
    </source>
</evidence>
<dbReference type="FunFam" id="1.10.10.60:FF:000025">
    <property type="entry name" value="Mesoderm induction early response 1, transcriptional regulator"/>
    <property type="match status" value="1"/>
</dbReference>
<evidence type="ECO:0000256" key="11">
    <source>
        <dbReference type="ARBA" id="ARBA00022840"/>
    </source>
</evidence>
<evidence type="ECO:0000313" key="23">
    <source>
        <dbReference type="EMBL" id="TSO77740.1"/>
    </source>
</evidence>
<evidence type="ECO:0000256" key="3">
    <source>
        <dbReference type="ARBA" id="ARBA00022490"/>
    </source>
</evidence>
<evidence type="ECO:0000256" key="15">
    <source>
        <dbReference type="ARBA" id="ARBA00023306"/>
    </source>
</evidence>
<evidence type="ECO:0000256" key="12">
    <source>
        <dbReference type="ARBA" id="ARBA00023015"/>
    </source>
</evidence>
<dbReference type="SMART" id="SM00717">
    <property type="entry name" value="SANT"/>
    <property type="match status" value="1"/>
</dbReference>
<feature type="binding site" evidence="16">
    <location>
        <position position="92"/>
    </location>
    <ligand>
        <name>ATP</name>
        <dbReference type="ChEBI" id="CHEBI:30616"/>
    </ligand>
</feature>
<dbReference type="GO" id="GO:0005730">
    <property type="term" value="C:nucleolus"/>
    <property type="evidence" value="ECO:0007669"/>
    <property type="project" value="UniProtKB-SubCell"/>
</dbReference>
<keyword evidence="13" id="KW-0804">Transcription</keyword>
<dbReference type="InterPro" id="IPR009057">
    <property type="entry name" value="Homeodomain-like_sf"/>
</dbReference>
<keyword evidence="24" id="KW-1185">Reference proteome</keyword>
<dbReference type="SMART" id="SM00220">
    <property type="entry name" value="S_TKc"/>
    <property type="match status" value="1"/>
</dbReference>
<dbReference type="PROSITE" id="PS00108">
    <property type="entry name" value="PROTEIN_KINASE_ST"/>
    <property type="match status" value="1"/>
</dbReference>
<feature type="domain" description="POLO box" evidence="20">
    <location>
        <begin position="474"/>
        <end position="568"/>
    </location>
</feature>
<dbReference type="GO" id="GO:0005524">
    <property type="term" value="F:ATP binding"/>
    <property type="evidence" value="ECO:0007669"/>
    <property type="project" value="UniProtKB-UniRule"/>
</dbReference>
<evidence type="ECO:0000259" key="20">
    <source>
        <dbReference type="PROSITE" id="PS50078"/>
    </source>
</evidence>
<dbReference type="Pfam" id="PF01448">
    <property type="entry name" value="ELM2"/>
    <property type="match status" value="1"/>
</dbReference>
<dbReference type="CDD" id="cd13118">
    <property type="entry name" value="POLO_box_1"/>
    <property type="match status" value="1"/>
</dbReference>
<evidence type="ECO:0000256" key="18">
    <source>
        <dbReference type="SAM" id="MobiDB-lite"/>
    </source>
</evidence>
<dbReference type="Pfam" id="PF00659">
    <property type="entry name" value="POLO_box"/>
    <property type="match status" value="1"/>
</dbReference>
<dbReference type="Gene3D" id="3.30.1120.30">
    <property type="entry name" value="POLO box domain"/>
    <property type="match status" value="1"/>
</dbReference>
<dbReference type="GO" id="GO:0005813">
    <property type="term" value="C:centrosome"/>
    <property type="evidence" value="ECO:0007669"/>
    <property type="project" value="TreeGrafter"/>
</dbReference>
<dbReference type="SUPFAM" id="SSF46689">
    <property type="entry name" value="Homeodomain-like"/>
    <property type="match status" value="1"/>
</dbReference>
<dbReference type="PROSITE" id="PS51156">
    <property type="entry name" value="ELM2"/>
    <property type="match status" value="1"/>
</dbReference>
<proteinExistence type="inferred from homology"/>
<evidence type="ECO:0000256" key="7">
    <source>
        <dbReference type="ARBA" id="ARBA00022679"/>
    </source>
</evidence>
<evidence type="ECO:0000256" key="6">
    <source>
        <dbReference type="ARBA" id="ARBA00022553"/>
    </source>
</evidence>
<evidence type="ECO:0000256" key="1">
    <source>
        <dbReference type="ARBA" id="ARBA00004496"/>
    </source>
</evidence>
<dbReference type="InterPro" id="IPR033701">
    <property type="entry name" value="POLO_box_1"/>
</dbReference>
<evidence type="ECO:0000256" key="10">
    <source>
        <dbReference type="ARBA" id="ARBA00022777"/>
    </source>
</evidence>
<dbReference type="SMART" id="SM01189">
    <property type="entry name" value="ELM2"/>
    <property type="match status" value="1"/>
</dbReference>
<evidence type="ECO:0000256" key="4">
    <source>
        <dbReference type="ARBA" id="ARBA00022491"/>
    </source>
</evidence>
<evidence type="ECO:0000256" key="14">
    <source>
        <dbReference type="ARBA" id="ARBA00023242"/>
    </source>
</evidence>
<feature type="region of interest" description="Disordered" evidence="18">
    <location>
        <begin position="615"/>
        <end position="672"/>
    </location>
</feature>
<evidence type="ECO:0000256" key="8">
    <source>
        <dbReference type="ARBA" id="ARBA00022737"/>
    </source>
</evidence>
<comment type="subcellular location">
    <subcellularLocation>
        <location evidence="1">Cytoplasm</location>
    </subcellularLocation>
    <subcellularLocation>
        <location evidence="2">Nucleus</location>
        <location evidence="2">Nucleolus</location>
    </subcellularLocation>
</comment>
<keyword evidence="7 17" id="KW-0808">Transferase</keyword>
<feature type="domain" description="ELM2" evidence="21">
    <location>
        <begin position="670"/>
        <end position="766"/>
    </location>
</feature>
<dbReference type="InterPro" id="IPR008271">
    <property type="entry name" value="Ser/Thr_kinase_AS"/>
</dbReference>
<feature type="compositionally biased region" description="Basic and acidic residues" evidence="18">
    <location>
        <begin position="17"/>
        <end position="34"/>
    </location>
</feature>
<dbReference type="PROSITE" id="PS50078">
    <property type="entry name" value="POLO_BOX"/>
    <property type="match status" value="1"/>
</dbReference>
<dbReference type="GO" id="GO:0004674">
    <property type="term" value="F:protein serine/threonine kinase activity"/>
    <property type="evidence" value="ECO:0007669"/>
    <property type="project" value="UniProtKB-KW"/>
</dbReference>
<evidence type="ECO:0000313" key="24">
    <source>
        <dbReference type="Proteomes" id="UP000319801"/>
    </source>
</evidence>
<dbReference type="Gene3D" id="3.30.200.20">
    <property type="entry name" value="Phosphorylase Kinase, domain 1"/>
    <property type="match status" value="1"/>
</dbReference>
<feature type="compositionally biased region" description="Basic and acidic residues" evidence="18">
    <location>
        <begin position="591"/>
        <end position="600"/>
    </location>
</feature>
<keyword evidence="14" id="KW-0539">Nucleus</keyword>
<dbReference type="InterPro" id="IPR045787">
    <property type="entry name" value="MIER1/3_C"/>
</dbReference>
<dbReference type="InterPro" id="IPR017884">
    <property type="entry name" value="SANT_dom"/>
</dbReference>
<dbReference type="Pfam" id="PF00249">
    <property type="entry name" value="Myb_DNA-binding"/>
    <property type="match status" value="1"/>
</dbReference>
<dbReference type="InterPro" id="IPR001005">
    <property type="entry name" value="SANT/Myb"/>
</dbReference>
<evidence type="ECO:0000256" key="2">
    <source>
        <dbReference type="ARBA" id="ARBA00004604"/>
    </source>
</evidence>
<dbReference type="InterPro" id="IPR036947">
    <property type="entry name" value="POLO_box_dom_sf"/>
</dbReference>
<dbReference type="FunFam" id="3.30.200.20:FF:000091">
    <property type="entry name" value="Serine/threonine-protein kinase PLK"/>
    <property type="match status" value="1"/>
</dbReference>
<dbReference type="EC" id="2.7.11.21" evidence="17"/>
<gene>
    <name evidence="23" type="ORF">Baya_9707</name>
</gene>
<comment type="catalytic activity">
    <reaction evidence="17">
        <text>L-threonyl-[protein] + ATP = O-phospho-L-threonyl-[protein] + ADP + H(+)</text>
        <dbReference type="Rhea" id="RHEA:46608"/>
        <dbReference type="Rhea" id="RHEA-COMP:11060"/>
        <dbReference type="Rhea" id="RHEA-COMP:11605"/>
        <dbReference type="ChEBI" id="CHEBI:15378"/>
        <dbReference type="ChEBI" id="CHEBI:30013"/>
        <dbReference type="ChEBI" id="CHEBI:30616"/>
        <dbReference type="ChEBI" id="CHEBI:61977"/>
        <dbReference type="ChEBI" id="CHEBI:456216"/>
        <dbReference type="EC" id="2.7.11.21"/>
    </reaction>
</comment>
<keyword evidence="9 16" id="KW-0547">Nucleotide-binding</keyword>
<dbReference type="PROSITE" id="PS50011">
    <property type="entry name" value="PROTEIN_KINASE_DOM"/>
    <property type="match status" value="1"/>
</dbReference>
<evidence type="ECO:0000256" key="13">
    <source>
        <dbReference type="ARBA" id="ARBA00023163"/>
    </source>
</evidence>
<dbReference type="PANTHER" id="PTHR24345:SF44">
    <property type="entry name" value="SERINE_THREONINE-PROTEIN KINASE PLK2"/>
    <property type="match status" value="1"/>
</dbReference>
<dbReference type="Gene3D" id="4.10.1240.50">
    <property type="match status" value="1"/>
</dbReference>
<dbReference type="OrthoDB" id="408964at2759"/>
<dbReference type="PROSITE" id="PS51293">
    <property type="entry name" value="SANT"/>
    <property type="match status" value="1"/>
</dbReference>
<dbReference type="FunFam" id="1.10.510.10:FF:000189">
    <property type="entry name" value="Serine/threonine-protein kinase PLK"/>
    <property type="match status" value="1"/>
</dbReference>
<dbReference type="PANTHER" id="PTHR24345">
    <property type="entry name" value="SERINE/THREONINE-PROTEIN KINASE PLK"/>
    <property type="match status" value="1"/>
</dbReference>
<dbReference type="InterPro" id="IPR017441">
    <property type="entry name" value="Protein_kinase_ATP_BS"/>
</dbReference>